<evidence type="ECO:0000256" key="1">
    <source>
        <dbReference type="ARBA" id="ARBA00000448"/>
    </source>
</evidence>
<gene>
    <name evidence="7" type="ORF">M9Y10_036501</name>
</gene>
<dbReference type="InterPro" id="IPR002772">
    <property type="entry name" value="Glyco_hydro_3_C"/>
</dbReference>
<evidence type="ECO:0000256" key="5">
    <source>
        <dbReference type="ARBA" id="ARBA00023295"/>
    </source>
</evidence>
<proteinExistence type="inferred from homology"/>
<dbReference type="Gene3D" id="3.40.50.1700">
    <property type="entry name" value="Glycoside hydrolase family 3 C-terminal domain"/>
    <property type="match status" value="1"/>
</dbReference>
<dbReference type="InterPro" id="IPR017853">
    <property type="entry name" value="GH"/>
</dbReference>
<dbReference type="SMART" id="SM01217">
    <property type="entry name" value="Fn3_like"/>
    <property type="match status" value="1"/>
</dbReference>
<dbReference type="InterPro" id="IPR036962">
    <property type="entry name" value="Glyco_hydro_3_N_sf"/>
</dbReference>
<dbReference type="InterPro" id="IPR026891">
    <property type="entry name" value="Fn3-like"/>
</dbReference>
<comment type="catalytic activity">
    <reaction evidence="1">
        <text>Hydrolysis of terminal, non-reducing beta-D-glucosyl residues with release of beta-D-glucose.</text>
        <dbReference type="EC" id="3.2.1.21"/>
    </reaction>
</comment>
<evidence type="ECO:0000256" key="4">
    <source>
        <dbReference type="ARBA" id="ARBA00022801"/>
    </source>
</evidence>
<organism evidence="7 8">
    <name type="scientific">Tritrichomonas musculus</name>
    <dbReference type="NCBI Taxonomy" id="1915356"/>
    <lineage>
        <taxon>Eukaryota</taxon>
        <taxon>Metamonada</taxon>
        <taxon>Parabasalia</taxon>
        <taxon>Tritrichomonadida</taxon>
        <taxon>Tritrichomonadidae</taxon>
        <taxon>Tritrichomonas</taxon>
    </lineage>
</organism>
<evidence type="ECO:0000313" key="7">
    <source>
        <dbReference type="EMBL" id="KAK8837504.1"/>
    </source>
</evidence>
<evidence type="ECO:0000313" key="8">
    <source>
        <dbReference type="Proteomes" id="UP001470230"/>
    </source>
</evidence>
<keyword evidence="4" id="KW-0378">Hydrolase</keyword>
<dbReference type="EMBL" id="JAPFFF010000059">
    <property type="protein sequence ID" value="KAK8837504.1"/>
    <property type="molecule type" value="Genomic_DNA"/>
</dbReference>
<dbReference type="Gene3D" id="3.20.20.300">
    <property type="entry name" value="Glycoside hydrolase, family 3, N-terminal domain"/>
    <property type="match status" value="1"/>
</dbReference>
<dbReference type="Gene3D" id="2.60.40.10">
    <property type="entry name" value="Immunoglobulins"/>
    <property type="match status" value="1"/>
</dbReference>
<dbReference type="InterPro" id="IPR013783">
    <property type="entry name" value="Ig-like_fold"/>
</dbReference>
<dbReference type="InterPro" id="IPR050288">
    <property type="entry name" value="Cellulose_deg_GH3"/>
</dbReference>
<protein>
    <recommendedName>
        <fullName evidence="3">beta-glucosidase</fullName>
        <ecNumber evidence="3">3.2.1.21</ecNumber>
    </recommendedName>
</protein>
<dbReference type="InterPro" id="IPR001764">
    <property type="entry name" value="Glyco_hydro_3_N"/>
</dbReference>
<reference evidence="7 8" key="1">
    <citation type="submission" date="2024-04" db="EMBL/GenBank/DDBJ databases">
        <title>Tritrichomonas musculus Genome.</title>
        <authorList>
            <person name="Alves-Ferreira E."/>
            <person name="Grigg M."/>
            <person name="Lorenzi H."/>
            <person name="Galac M."/>
        </authorList>
    </citation>
    <scope>NUCLEOTIDE SEQUENCE [LARGE SCALE GENOMIC DNA]</scope>
    <source>
        <strain evidence="7 8">EAF2021</strain>
    </source>
</reference>
<dbReference type="Pfam" id="PF00933">
    <property type="entry name" value="Glyco_hydro_3"/>
    <property type="match status" value="1"/>
</dbReference>
<sequence length="850" mass="94725">MADTHYADKTDKVPELEQKNSETVRRIVGEAAVLLKNEDVLPLPSAGKIALFGNAARNTIKGGTGSGCVNSRIVVNIEAGLESEGFTIQTKKWLEEYDEHLKKEKEQYKVDLEEGAKKRNTNPAIYSMEFPFYEKSVPLITNEHLQGVDADVAIYGIARISGEGYDRKPAPGDYNLMENEIKNLTLLGQRFKKVIVLLNVGGVIDVKQIEQIPGIGAILYVCQAGNQTGNIVADLVLGKVVPSGKLSTTWALNYNDYPSASQFSMQNGNWNDEYYNEGIYVGYRYFDRFNITPKYCFGYGIGYSTFSIENPKVEADHENITVKATVKNTGSKYAGREVVQVYVSAPCGHLPKPVQVLVGFAKSKTLKPGESEEVTAVCPIRYAASYCEEHSRWILEEGTYIVRVGNSSRNTEVAAKIELDKLVVLEQLKKVIPSENLKEISIDNILPYRPPHEEEQLKNAKVIKLSSSSFKTRTVEYHPNAKLEDKHKDHKITMQEVIAGQYTVQELVAQLTVKEMASMCVGKVSVEVESAIGQACALVPGAAGETSDILKERGVDNLILADGPAGLRLTPHFRTDSNGKLRKGGEVFGDLISPLEPAQPGDIDWYQYCTAIPIATMLANSWDTNMLEDMGKIIGSEMKKFHVHLWLAPGMNIHRNPLCGRNFEYFSEDPVLSGLCAYYETKGVQSFPGLGVTIKHFFCNNNEVNRCFVNEHINERALREIYLRNFQITLENCEPYSIMTSYNLVNGIHTANHKPVLHDVVHNEWGYKGVIMTDWCTSMEMSRAFALPNPKYDISSSKECINAGNDLQMPGCRENEADIIEGVEKGEVPIENLQACAVRVLQCCYLCQKQ</sequence>
<dbReference type="EC" id="3.2.1.21" evidence="3"/>
<feature type="domain" description="Fibronectin type III-like" evidence="6">
    <location>
        <begin position="337"/>
        <end position="408"/>
    </location>
</feature>
<evidence type="ECO:0000259" key="6">
    <source>
        <dbReference type="SMART" id="SM01217"/>
    </source>
</evidence>
<dbReference type="Pfam" id="PF14310">
    <property type="entry name" value="Fn3-like"/>
    <property type="match status" value="1"/>
</dbReference>
<keyword evidence="8" id="KW-1185">Reference proteome</keyword>
<dbReference type="Proteomes" id="UP001470230">
    <property type="component" value="Unassembled WGS sequence"/>
</dbReference>
<keyword evidence="5" id="KW-0326">Glycosidase</keyword>
<evidence type="ECO:0000256" key="3">
    <source>
        <dbReference type="ARBA" id="ARBA00012744"/>
    </source>
</evidence>
<dbReference type="PRINTS" id="PR00133">
    <property type="entry name" value="GLHYDRLASE3"/>
</dbReference>
<dbReference type="InterPro" id="IPR036881">
    <property type="entry name" value="Glyco_hydro_3_C_sf"/>
</dbReference>
<dbReference type="SUPFAM" id="SSF51445">
    <property type="entry name" value="(Trans)glycosidases"/>
    <property type="match status" value="1"/>
</dbReference>
<name>A0ABR2GU89_9EUKA</name>
<dbReference type="PANTHER" id="PTHR42715:SF10">
    <property type="entry name" value="BETA-GLUCOSIDASE"/>
    <property type="match status" value="1"/>
</dbReference>
<dbReference type="Pfam" id="PF01915">
    <property type="entry name" value="Glyco_hydro_3_C"/>
    <property type="match status" value="1"/>
</dbReference>
<comment type="similarity">
    <text evidence="2">Belongs to the glycosyl hydrolase 3 family.</text>
</comment>
<accession>A0ABR2GU89</accession>
<evidence type="ECO:0000256" key="2">
    <source>
        <dbReference type="ARBA" id="ARBA00005336"/>
    </source>
</evidence>
<comment type="caution">
    <text evidence="7">The sequence shown here is derived from an EMBL/GenBank/DDBJ whole genome shotgun (WGS) entry which is preliminary data.</text>
</comment>
<dbReference type="SUPFAM" id="SSF52279">
    <property type="entry name" value="Beta-D-glucan exohydrolase, C-terminal domain"/>
    <property type="match status" value="1"/>
</dbReference>
<dbReference type="PANTHER" id="PTHR42715">
    <property type="entry name" value="BETA-GLUCOSIDASE"/>
    <property type="match status" value="1"/>
</dbReference>